<organism evidence="7 8">
    <name type="scientific">Sphingomonas aquatilis</name>
    <dbReference type="NCBI Taxonomy" id="93063"/>
    <lineage>
        <taxon>Bacteria</taxon>
        <taxon>Pseudomonadati</taxon>
        <taxon>Pseudomonadota</taxon>
        <taxon>Alphaproteobacteria</taxon>
        <taxon>Sphingomonadales</taxon>
        <taxon>Sphingomonadaceae</taxon>
        <taxon>Sphingomonas</taxon>
    </lineage>
</organism>
<dbReference type="Gene3D" id="3.20.20.70">
    <property type="entry name" value="Aldolase class I"/>
    <property type="match status" value="1"/>
</dbReference>
<accession>A0AAW3TQW3</accession>
<keyword evidence="7" id="KW-0560">Oxidoreductase</keyword>
<dbReference type="Proteomes" id="UP000528945">
    <property type="component" value="Unassembled WGS sequence"/>
</dbReference>
<comment type="caution">
    <text evidence="7">The sequence shown here is derived from an EMBL/GenBank/DDBJ whole genome shotgun (WGS) entry which is preliminary data.</text>
</comment>
<evidence type="ECO:0000313" key="8">
    <source>
        <dbReference type="Proteomes" id="UP000528945"/>
    </source>
</evidence>
<keyword evidence="3" id="KW-0949">S-adenosyl-L-methionine</keyword>
<name>A0AAW3TQW3_9SPHN</name>
<dbReference type="InterPro" id="IPR013785">
    <property type="entry name" value="Aldolase_TIM"/>
</dbReference>
<dbReference type="SUPFAM" id="SSF102114">
    <property type="entry name" value="Radical SAM enzymes"/>
    <property type="match status" value="1"/>
</dbReference>
<keyword evidence="4" id="KW-0479">Metal-binding</keyword>
<dbReference type="EMBL" id="JACIDB010000002">
    <property type="protein sequence ID" value="MBB3874997.1"/>
    <property type="molecule type" value="Genomic_DNA"/>
</dbReference>
<evidence type="ECO:0000256" key="3">
    <source>
        <dbReference type="ARBA" id="ARBA00022691"/>
    </source>
</evidence>
<evidence type="ECO:0000256" key="6">
    <source>
        <dbReference type="ARBA" id="ARBA00023014"/>
    </source>
</evidence>
<sequence>MTQVSISRIHFPVTTLGPGRRIGLWFQGCSIRCPGCISVDTWDAGRNLVDAADVVDRLRELSGSCDGLTVSGGEPFDQPDALAEILYGWRRHSATPTLVFTGREMQDVAGWFDVHPNLVDVVMTGPFRSDLPQTAALRGSDNQTLHVLTERGSAFRAYDRVAGVGDRRLDVMFDDVGDAWFAGIPARGDLSKLRRLLAREGHSASTSASIRETVR</sequence>
<keyword evidence="2" id="KW-0004">4Fe-4S</keyword>
<evidence type="ECO:0000256" key="4">
    <source>
        <dbReference type="ARBA" id="ARBA00022723"/>
    </source>
</evidence>
<dbReference type="AlphaFoldDB" id="A0AAW3TQW3"/>
<keyword evidence="8" id="KW-1185">Reference proteome</keyword>
<proteinExistence type="predicted"/>
<dbReference type="SFLD" id="SFLDS00029">
    <property type="entry name" value="Radical_SAM"/>
    <property type="match status" value="1"/>
</dbReference>
<protein>
    <submittedName>
        <fullName evidence="7">Anaerobic ribonucleoside-triphosphate reductase activating protein</fullName>
        <ecNumber evidence="7">1.97.1.4</ecNumber>
    </submittedName>
</protein>
<dbReference type="PANTHER" id="PTHR30352">
    <property type="entry name" value="PYRUVATE FORMATE-LYASE-ACTIVATING ENZYME"/>
    <property type="match status" value="1"/>
</dbReference>
<evidence type="ECO:0000256" key="5">
    <source>
        <dbReference type="ARBA" id="ARBA00023004"/>
    </source>
</evidence>
<dbReference type="GO" id="GO:0046872">
    <property type="term" value="F:metal ion binding"/>
    <property type="evidence" value="ECO:0007669"/>
    <property type="project" value="UniProtKB-KW"/>
</dbReference>
<keyword evidence="6" id="KW-0411">Iron-sulfur</keyword>
<dbReference type="GO" id="GO:0004748">
    <property type="term" value="F:ribonucleoside-diphosphate reductase activity, thioredoxin disulfide as acceptor"/>
    <property type="evidence" value="ECO:0007669"/>
    <property type="project" value="TreeGrafter"/>
</dbReference>
<dbReference type="InterPro" id="IPR007197">
    <property type="entry name" value="rSAM"/>
</dbReference>
<dbReference type="Pfam" id="PF13353">
    <property type="entry name" value="Fer4_12"/>
    <property type="match status" value="1"/>
</dbReference>
<reference evidence="7 8" key="1">
    <citation type="submission" date="2020-08" db="EMBL/GenBank/DDBJ databases">
        <title>Genomic Encyclopedia of Type Strains, Phase IV (KMG-IV): sequencing the most valuable type-strain genomes for metagenomic binning, comparative biology and taxonomic classification.</title>
        <authorList>
            <person name="Goeker M."/>
        </authorList>
    </citation>
    <scope>NUCLEOTIDE SEQUENCE [LARGE SCALE GENOMIC DNA]</scope>
    <source>
        <strain evidence="7 8">DSM 15581</strain>
    </source>
</reference>
<dbReference type="EC" id="1.97.1.4" evidence="7"/>
<dbReference type="GO" id="GO:0051539">
    <property type="term" value="F:4 iron, 4 sulfur cluster binding"/>
    <property type="evidence" value="ECO:0007669"/>
    <property type="project" value="UniProtKB-KW"/>
</dbReference>
<dbReference type="GO" id="GO:0043365">
    <property type="term" value="F:[formate-C-acetyltransferase]-activating enzyme activity"/>
    <property type="evidence" value="ECO:0007669"/>
    <property type="project" value="UniProtKB-EC"/>
</dbReference>
<evidence type="ECO:0000313" key="7">
    <source>
        <dbReference type="EMBL" id="MBB3874997.1"/>
    </source>
</evidence>
<dbReference type="RefSeq" id="WP_147036547.1">
    <property type="nucleotide sequence ID" value="NZ_JACIDB010000002.1"/>
</dbReference>
<dbReference type="InterPro" id="IPR058240">
    <property type="entry name" value="rSAM_sf"/>
</dbReference>
<evidence type="ECO:0000256" key="1">
    <source>
        <dbReference type="ARBA" id="ARBA00001966"/>
    </source>
</evidence>
<evidence type="ECO:0000256" key="2">
    <source>
        <dbReference type="ARBA" id="ARBA00022485"/>
    </source>
</evidence>
<keyword evidence="5" id="KW-0408">Iron</keyword>
<dbReference type="InterPro" id="IPR034457">
    <property type="entry name" value="Organic_radical-activating"/>
</dbReference>
<dbReference type="PANTHER" id="PTHR30352:SF2">
    <property type="entry name" value="ANAEROBIC RIBONUCLEOSIDE-TRIPHOSPHATE REDUCTASE-ACTIVATING PROTEIN"/>
    <property type="match status" value="1"/>
</dbReference>
<comment type="cofactor">
    <cofactor evidence="1">
        <name>[4Fe-4S] cluster</name>
        <dbReference type="ChEBI" id="CHEBI:49883"/>
    </cofactor>
</comment>
<gene>
    <name evidence="7" type="ORF">GGR47_001232</name>
</gene>